<dbReference type="EMBL" id="CP001804">
    <property type="protein sequence ID" value="ACY13913.1"/>
    <property type="molecule type" value="Genomic_DNA"/>
</dbReference>
<keyword evidence="10 11" id="KW-0472">Membrane</keyword>
<dbReference type="PRINTS" id="PR00344">
    <property type="entry name" value="BCTRLSENSOR"/>
</dbReference>
<evidence type="ECO:0000256" key="5">
    <source>
        <dbReference type="ARBA" id="ARBA00022553"/>
    </source>
</evidence>
<evidence type="ECO:0000256" key="6">
    <source>
        <dbReference type="ARBA" id="ARBA00022679"/>
    </source>
</evidence>
<feature type="transmembrane region" description="Helical" evidence="11">
    <location>
        <begin position="327"/>
        <end position="346"/>
    </location>
</feature>
<dbReference type="PROSITE" id="PS50885">
    <property type="entry name" value="HAMP"/>
    <property type="match status" value="1"/>
</dbReference>
<dbReference type="HOGENOM" id="CLU_000445_114_21_7"/>
<feature type="domain" description="HAMP" evidence="13">
    <location>
        <begin position="348"/>
        <end position="400"/>
    </location>
</feature>
<dbReference type="SUPFAM" id="SSF103190">
    <property type="entry name" value="Sensory domain-like"/>
    <property type="match status" value="1"/>
</dbReference>
<dbReference type="InterPro" id="IPR036890">
    <property type="entry name" value="HATPase_C_sf"/>
</dbReference>
<dbReference type="KEGG" id="hoh:Hoch_1359"/>
<dbReference type="SMART" id="SM00387">
    <property type="entry name" value="HATPase_c"/>
    <property type="match status" value="1"/>
</dbReference>
<organism evidence="14 15">
    <name type="scientific">Haliangium ochraceum (strain DSM 14365 / JCM 11303 / SMP-2)</name>
    <dbReference type="NCBI Taxonomy" id="502025"/>
    <lineage>
        <taxon>Bacteria</taxon>
        <taxon>Pseudomonadati</taxon>
        <taxon>Myxococcota</taxon>
        <taxon>Polyangia</taxon>
        <taxon>Haliangiales</taxon>
        <taxon>Kofleriaceae</taxon>
        <taxon>Haliangium</taxon>
    </lineage>
</organism>
<dbReference type="Gene3D" id="6.10.340.10">
    <property type="match status" value="1"/>
</dbReference>
<keyword evidence="5" id="KW-0597">Phosphoprotein</keyword>
<dbReference type="InterPro" id="IPR050351">
    <property type="entry name" value="BphY/WalK/GraS-like"/>
</dbReference>
<keyword evidence="15" id="KW-1185">Reference proteome</keyword>
<evidence type="ECO:0000259" key="13">
    <source>
        <dbReference type="PROSITE" id="PS50885"/>
    </source>
</evidence>
<dbReference type="Pfam" id="PF02743">
    <property type="entry name" value="dCache_1"/>
    <property type="match status" value="1"/>
</dbReference>
<dbReference type="InterPro" id="IPR003661">
    <property type="entry name" value="HisK_dim/P_dom"/>
</dbReference>
<dbReference type="GO" id="GO:0007234">
    <property type="term" value="P:osmosensory signaling via phosphorelay pathway"/>
    <property type="evidence" value="ECO:0007669"/>
    <property type="project" value="TreeGrafter"/>
</dbReference>
<feature type="domain" description="Histidine kinase" evidence="12">
    <location>
        <begin position="415"/>
        <end position="628"/>
    </location>
</feature>
<dbReference type="Gene3D" id="3.30.450.20">
    <property type="entry name" value="PAS domain"/>
    <property type="match status" value="1"/>
</dbReference>
<dbReference type="InterPro" id="IPR003594">
    <property type="entry name" value="HATPase_dom"/>
</dbReference>
<keyword evidence="4" id="KW-1003">Cell membrane</keyword>
<dbReference type="Pfam" id="PF02518">
    <property type="entry name" value="HATPase_c"/>
    <property type="match status" value="1"/>
</dbReference>
<proteinExistence type="predicted"/>
<dbReference type="SUPFAM" id="SSF47384">
    <property type="entry name" value="Homodimeric domain of signal transducing histidine kinase"/>
    <property type="match status" value="1"/>
</dbReference>
<dbReference type="InterPro" id="IPR033479">
    <property type="entry name" value="dCache_1"/>
</dbReference>
<gene>
    <name evidence="14" type="ordered locus">Hoch_1359</name>
</gene>
<evidence type="ECO:0000313" key="14">
    <source>
        <dbReference type="EMBL" id="ACY13913.1"/>
    </source>
</evidence>
<dbReference type="GO" id="GO:0005886">
    <property type="term" value="C:plasma membrane"/>
    <property type="evidence" value="ECO:0007669"/>
    <property type="project" value="UniProtKB-SubCell"/>
</dbReference>
<comment type="catalytic activity">
    <reaction evidence="1">
        <text>ATP + protein L-histidine = ADP + protein N-phospho-L-histidine.</text>
        <dbReference type="EC" id="2.7.13.3"/>
    </reaction>
</comment>
<dbReference type="PANTHER" id="PTHR42878">
    <property type="entry name" value="TWO-COMPONENT HISTIDINE KINASE"/>
    <property type="match status" value="1"/>
</dbReference>
<accession>D0LUM3</accession>
<dbReference type="eggNOG" id="COG5000">
    <property type="taxonomic scope" value="Bacteria"/>
</dbReference>
<sequence>MTKATTAQRSVRKGPIRRLREFLYFGSIRSKISFYLLLVSVVPILVLSFASFYNARQEIRGQLLEHLRGVVSLKSEAIERWYLDRRAQIQLLRETPDLREAARELLSGPFESRREGPEYRQIDRSLRLHTEHSAIYSEIFLMDTQGKIWYSSAPEAEGLVKSNRPYFIHGMKELFLQNTYYSLTLRRTTSTIALPLSAGGELIGVLAFRLNDERLGEIMAVYAGIETVGRMYLVNNYNHLVTSPEGRADYSVEQVSYSEPVQLCLARRNQTGEHVNLDGQPSAGEYTNHDGKQVLAAFHYLGDYRLCIVAEIDSEVAYRQVAGLRQFVIALTVVTLGVVMLIALWLSSSISRPVRKLTTMASVAASGNLDQQIHLALRDELGTLARSFNTMIASLKAHTDELTRINAELEEYGHIISHDLKEPLRTISGFMGLLGKKYGDRLDDRGRDYVDRAVAASVRMRQLIDDLRSYSRVAAQSQQPSAIALNVLVTDVLTNLTDAIETSDAHIECGELPEVYGVASLLATLVQNLIANAIKFRGDEPPSIHIAAEREGDAWRISVSDNGIGIDPSYSDRIYKMFQRLHPRSEYSGTGIGLAVCKKIVEYHHGRIWFESNPGGGTIFHFTIADRR</sequence>
<evidence type="ECO:0000256" key="7">
    <source>
        <dbReference type="ARBA" id="ARBA00022692"/>
    </source>
</evidence>
<dbReference type="Pfam" id="PF00512">
    <property type="entry name" value="HisKA"/>
    <property type="match status" value="1"/>
</dbReference>
<dbReference type="Proteomes" id="UP000001880">
    <property type="component" value="Chromosome"/>
</dbReference>
<dbReference type="SUPFAM" id="SSF55874">
    <property type="entry name" value="ATPase domain of HSP90 chaperone/DNA topoisomerase II/histidine kinase"/>
    <property type="match status" value="1"/>
</dbReference>
<protein>
    <recommendedName>
        <fullName evidence="3">histidine kinase</fullName>
        <ecNumber evidence="3">2.7.13.3</ecNumber>
    </recommendedName>
</protein>
<evidence type="ECO:0000256" key="8">
    <source>
        <dbReference type="ARBA" id="ARBA00022777"/>
    </source>
</evidence>
<dbReference type="RefSeq" id="WP_012826522.1">
    <property type="nucleotide sequence ID" value="NC_013440.1"/>
</dbReference>
<keyword evidence="7 11" id="KW-0812">Transmembrane</keyword>
<dbReference type="GO" id="GO:0000156">
    <property type="term" value="F:phosphorelay response regulator activity"/>
    <property type="evidence" value="ECO:0007669"/>
    <property type="project" value="TreeGrafter"/>
</dbReference>
<dbReference type="SMART" id="SM00304">
    <property type="entry name" value="HAMP"/>
    <property type="match status" value="1"/>
</dbReference>
<keyword evidence="8 14" id="KW-0418">Kinase</keyword>
<dbReference type="Gene3D" id="1.10.287.130">
    <property type="match status" value="1"/>
</dbReference>
<dbReference type="AlphaFoldDB" id="D0LUM3"/>
<dbReference type="InterPro" id="IPR029151">
    <property type="entry name" value="Sensor-like_sf"/>
</dbReference>
<dbReference type="SMART" id="SM00388">
    <property type="entry name" value="HisKA"/>
    <property type="match status" value="1"/>
</dbReference>
<evidence type="ECO:0000256" key="11">
    <source>
        <dbReference type="SAM" id="Phobius"/>
    </source>
</evidence>
<dbReference type="STRING" id="502025.Hoch_1359"/>
<dbReference type="Pfam" id="PF00672">
    <property type="entry name" value="HAMP"/>
    <property type="match status" value="1"/>
</dbReference>
<dbReference type="CDD" id="cd00082">
    <property type="entry name" value="HisKA"/>
    <property type="match status" value="1"/>
</dbReference>
<dbReference type="PROSITE" id="PS50109">
    <property type="entry name" value="HIS_KIN"/>
    <property type="match status" value="1"/>
</dbReference>
<dbReference type="EC" id="2.7.13.3" evidence="3"/>
<evidence type="ECO:0000313" key="15">
    <source>
        <dbReference type="Proteomes" id="UP000001880"/>
    </source>
</evidence>
<dbReference type="FunFam" id="3.30.565.10:FF:000006">
    <property type="entry name" value="Sensor histidine kinase WalK"/>
    <property type="match status" value="1"/>
</dbReference>
<name>D0LUM3_HALO1</name>
<dbReference type="SUPFAM" id="SSF158472">
    <property type="entry name" value="HAMP domain-like"/>
    <property type="match status" value="1"/>
</dbReference>
<feature type="transmembrane region" description="Helical" evidence="11">
    <location>
        <begin position="32"/>
        <end position="53"/>
    </location>
</feature>
<evidence type="ECO:0000259" key="12">
    <source>
        <dbReference type="PROSITE" id="PS50109"/>
    </source>
</evidence>
<comment type="subcellular location">
    <subcellularLocation>
        <location evidence="2">Cell membrane</location>
        <topology evidence="2">Multi-pass membrane protein</topology>
    </subcellularLocation>
</comment>
<dbReference type="GO" id="GO:0000155">
    <property type="term" value="F:phosphorelay sensor kinase activity"/>
    <property type="evidence" value="ECO:0007669"/>
    <property type="project" value="InterPro"/>
</dbReference>
<dbReference type="InterPro" id="IPR005467">
    <property type="entry name" value="His_kinase_dom"/>
</dbReference>
<evidence type="ECO:0000256" key="1">
    <source>
        <dbReference type="ARBA" id="ARBA00000085"/>
    </source>
</evidence>
<keyword evidence="9 11" id="KW-1133">Transmembrane helix</keyword>
<evidence type="ECO:0000256" key="9">
    <source>
        <dbReference type="ARBA" id="ARBA00022989"/>
    </source>
</evidence>
<evidence type="ECO:0000256" key="2">
    <source>
        <dbReference type="ARBA" id="ARBA00004651"/>
    </source>
</evidence>
<dbReference type="InterPro" id="IPR004358">
    <property type="entry name" value="Sig_transdc_His_kin-like_C"/>
</dbReference>
<dbReference type="eggNOG" id="COG4251">
    <property type="taxonomic scope" value="Bacteria"/>
</dbReference>
<dbReference type="PANTHER" id="PTHR42878:SF15">
    <property type="entry name" value="BACTERIOPHYTOCHROME"/>
    <property type="match status" value="1"/>
</dbReference>
<evidence type="ECO:0000256" key="10">
    <source>
        <dbReference type="ARBA" id="ARBA00023136"/>
    </source>
</evidence>
<dbReference type="InterPro" id="IPR036097">
    <property type="entry name" value="HisK_dim/P_sf"/>
</dbReference>
<dbReference type="InterPro" id="IPR003660">
    <property type="entry name" value="HAMP_dom"/>
</dbReference>
<evidence type="ECO:0000256" key="4">
    <source>
        <dbReference type="ARBA" id="ARBA00022475"/>
    </source>
</evidence>
<dbReference type="CDD" id="cd06225">
    <property type="entry name" value="HAMP"/>
    <property type="match status" value="1"/>
</dbReference>
<dbReference type="GO" id="GO:0030295">
    <property type="term" value="F:protein kinase activator activity"/>
    <property type="evidence" value="ECO:0007669"/>
    <property type="project" value="TreeGrafter"/>
</dbReference>
<dbReference type="Gene3D" id="3.30.565.10">
    <property type="entry name" value="Histidine kinase-like ATPase, C-terminal domain"/>
    <property type="match status" value="1"/>
</dbReference>
<evidence type="ECO:0000256" key="3">
    <source>
        <dbReference type="ARBA" id="ARBA00012438"/>
    </source>
</evidence>
<keyword evidence="6" id="KW-0808">Transferase</keyword>
<reference evidence="14 15" key="1">
    <citation type="journal article" date="2010" name="Stand. Genomic Sci.">
        <title>Complete genome sequence of Haliangium ochraceum type strain (SMP-2).</title>
        <authorList>
            <consortium name="US DOE Joint Genome Institute (JGI-PGF)"/>
            <person name="Ivanova N."/>
            <person name="Daum C."/>
            <person name="Lang E."/>
            <person name="Abt B."/>
            <person name="Kopitz M."/>
            <person name="Saunders E."/>
            <person name="Lapidus A."/>
            <person name="Lucas S."/>
            <person name="Glavina Del Rio T."/>
            <person name="Nolan M."/>
            <person name="Tice H."/>
            <person name="Copeland A."/>
            <person name="Cheng J.F."/>
            <person name="Chen F."/>
            <person name="Bruce D."/>
            <person name="Goodwin L."/>
            <person name="Pitluck S."/>
            <person name="Mavromatis K."/>
            <person name="Pati A."/>
            <person name="Mikhailova N."/>
            <person name="Chen A."/>
            <person name="Palaniappan K."/>
            <person name="Land M."/>
            <person name="Hauser L."/>
            <person name="Chang Y.J."/>
            <person name="Jeffries C.D."/>
            <person name="Detter J.C."/>
            <person name="Brettin T."/>
            <person name="Rohde M."/>
            <person name="Goker M."/>
            <person name="Bristow J."/>
            <person name="Markowitz V."/>
            <person name="Eisen J.A."/>
            <person name="Hugenholtz P."/>
            <person name="Kyrpides N.C."/>
            <person name="Klenk H.P."/>
        </authorList>
    </citation>
    <scope>NUCLEOTIDE SEQUENCE [LARGE SCALE GENOMIC DNA]</scope>
    <source>
        <strain evidence="15">DSM 14365 / CIP 107738 / JCM 11303 / AJ 13395 / SMP-2</strain>
    </source>
</reference>